<keyword evidence="4" id="KW-1185">Reference proteome</keyword>
<keyword evidence="1" id="KW-0812">Transmembrane</keyword>
<evidence type="ECO:0000256" key="1">
    <source>
        <dbReference type="SAM" id="Phobius"/>
    </source>
</evidence>
<dbReference type="AlphaFoldDB" id="A0A917LFH1"/>
<reference evidence="3" key="1">
    <citation type="journal article" date="2014" name="Int. J. Syst. Evol. Microbiol.">
        <title>Complete genome sequence of Corynebacterium casei LMG S-19264T (=DSM 44701T), isolated from a smear-ripened cheese.</title>
        <authorList>
            <consortium name="US DOE Joint Genome Institute (JGI-PGF)"/>
            <person name="Walter F."/>
            <person name="Albersmeier A."/>
            <person name="Kalinowski J."/>
            <person name="Ruckert C."/>
        </authorList>
    </citation>
    <scope>NUCLEOTIDE SEQUENCE</scope>
    <source>
        <strain evidence="3">CCM 7905</strain>
    </source>
</reference>
<gene>
    <name evidence="3" type="ORF">GCM10007304_36540</name>
</gene>
<accession>A0A917LFH1</accession>
<keyword evidence="1" id="KW-0472">Membrane</keyword>
<dbReference type="NCBIfam" id="TIGR03816">
    <property type="entry name" value="tadE_like_DECH"/>
    <property type="match status" value="1"/>
</dbReference>
<evidence type="ECO:0000313" key="4">
    <source>
        <dbReference type="Proteomes" id="UP000654257"/>
    </source>
</evidence>
<comment type="caution">
    <text evidence="3">The sequence shown here is derived from an EMBL/GenBank/DDBJ whole genome shotgun (WGS) entry which is preliminary data.</text>
</comment>
<organism evidence="3 4">
    <name type="scientific">Rhodococcoides trifolii</name>
    <dbReference type="NCBI Taxonomy" id="908250"/>
    <lineage>
        <taxon>Bacteria</taxon>
        <taxon>Bacillati</taxon>
        <taxon>Actinomycetota</taxon>
        <taxon>Actinomycetes</taxon>
        <taxon>Mycobacteriales</taxon>
        <taxon>Nocardiaceae</taxon>
        <taxon>Rhodococcoides</taxon>
    </lineage>
</organism>
<evidence type="ECO:0000259" key="2">
    <source>
        <dbReference type="Pfam" id="PF13400"/>
    </source>
</evidence>
<feature type="transmembrane region" description="Helical" evidence="1">
    <location>
        <begin position="20"/>
        <end position="41"/>
    </location>
</feature>
<name>A0A917LFH1_9NOCA</name>
<reference evidence="3" key="2">
    <citation type="submission" date="2020-09" db="EMBL/GenBank/DDBJ databases">
        <authorList>
            <person name="Sun Q."/>
            <person name="Sedlacek I."/>
        </authorList>
    </citation>
    <scope>NUCLEOTIDE SEQUENCE</scope>
    <source>
        <strain evidence="3">CCM 7905</strain>
    </source>
</reference>
<dbReference type="Proteomes" id="UP000654257">
    <property type="component" value="Unassembled WGS sequence"/>
</dbReference>
<dbReference type="InterPro" id="IPR021202">
    <property type="entry name" value="Rv3654c-like"/>
</dbReference>
<protein>
    <recommendedName>
        <fullName evidence="2">Putative Flp pilus-assembly TadG-like N-terminal domain-containing protein</fullName>
    </recommendedName>
</protein>
<dbReference type="EMBL" id="BMCU01000004">
    <property type="protein sequence ID" value="GGG19312.1"/>
    <property type="molecule type" value="Genomic_DNA"/>
</dbReference>
<dbReference type="Pfam" id="PF13400">
    <property type="entry name" value="Tad"/>
    <property type="match status" value="1"/>
</dbReference>
<evidence type="ECO:0000313" key="3">
    <source>
        <dbReference type="EMBL" id="GGG19312.1"/>
    </source>
</evidence>
<keyword evidence="1" id="KW-1133">Transmembrane helix</keyword>
<dbReference type="RefSeq" id="WP_188546329.1">
    <property type="nucleotide sequence ID" value="NZ_BMCU01000004.1"/>
</dbReference>
<proteinExistence type="predicted"/>
<dbReference type="InterPro" id="IPR028087">
    <property type="entry name" value="Tad_N"/>
</dbReference>
<sequence length="127" mass="12887">MPAAEGTIGIRRLAQDDDGLASILGAFVVAAVVLVTAMVLYTGGAVAARHRAQSAADFAALAGAAALDSGNVAGCDAAREAAESNGADLDDCRVEDWDLQVRVHVRVALSRFGVRDAVAVARAGPVE</sequence>
<feature type="domain" description="Putative Flp pilus-assembly TadG-like N-terminal" evidence="2">
    <location>
        <begin position="21"/>
        <end position="66"/>
    </location>
</feature>